<dbReference type="PANTHER" id="PTHR15004">
    <property type="entry name" value="GLUTAMYL-TRNA(GLN) AMIDOTRANSFERASE SUBUNIT C, MITOCHONDRIAL"/>
    <property type="match status" value="1"/>
</dbReference>
<evidence type="ECO:0000256" key="1">
    <source>
        <dbReference type="HAMAP-Rule" id="MF_00122"/>
    </source>
</evidence>
<dbReference type="AlphaFoldDB" id="A0A2M7Z715"/>
<proteinExistence type="inferred from homology"/>
<comment type="catalytic activity">
    <reaction evidence="1">
        <text>L-glutamyl-tRNA(Gln) + L-glutamine + ATP + H2O = L-glutaminyl-tRNA(Gln) + L-glutamate + ADP + phosphate + H(+)</text>
        <dbReference type="Rhea" id="RHEA:17521"/>
        <dbReference type="Rhea" id="RHEA-COMP:9681"/>
        <dbReference type="Rhea" id="RHEA-COMP:9684"/>
        <dbReference type="ChEBI" id="CHEBI:15377"/>
        <dbReference type="ChEBI" id="CHEBI:15378"/>
        <dbReference type="ChEBI" id="CHEBI:29985"/>
        <dbReference type="ChEBI" id="CHEBI:30616"/>
        <dbReference type="ChEBI" id="CHEBI:43474"/>
        <dbReference type="ChEBI" id="CHEBI:58359"/>
        <dbReference type="ChEBI" id="CHEBI:78520"/>
        <dbReference type="ChEBI" id="CHEBI:78521"/>
        <dbReference type="ChEBI" id="CHEBI:456216"/>
    </reaction>
</comment>
<evidence type="ECO:0000313" key="2">
    <source>
        <dbReference type="EMBL" id="PJA89852.1"/>
    </source>
</evidence>
<dbReference type="GO" id="GO:0070681">
    <property type="term" value="P:glutaminyl-tRNAGln biosynthesis via transamidation"/>
    <property type="evidence" value="ECO:0007669"/>
    <property type="project" value="TreeGrafter"/>
</dbReference>
<name>A0A2M7Z715_9BACT</name>
<sequence length="97" mass="11297">MKLTKQEIEDVARLARLNLTEEEKENYAEQLSAVLGYVELLNEVDTEGIEETSQMIGLEDIVREDETENCPEERRKKMIAQFPEEKDGLLKVHKVFE</sequence>
<gene>
    <name evidence="1" type="primary">gatC</name>
    <name evidence="2" type="ORF">CO137_02050</name>
</gene>
<dbReference type="HAMAP" id="MF_00122">
    <property type="entry name" value="GatC"/>
    <property type="match status" value="1"/>
</dbReference>
<dbReference type="GO" id="GO:0050567">
    <property type="term" value="F:glutaminyl-tRNA synthase (glutamine-hydrolyzing) activity"/>
    <property type="evidence" value="ECO:0007669"/>
    <property type="project" value="UniProtKB-UniRule"/>
</dbReference>
<dbReference type="GO" id="GO:0006412">
    <property type="term" value="P:translation"/>
    <property type="evidence" value="ECO:0007669"/>
    <property type="project" value="UniProtKB-UniRule"/>
</dbReference>
<protein>
    <recommendedName>
        <fullName evidence="1">Aspartyl/glutamyl-tRNA(Asn/Gln) amidotransferase subunit C</fullName>
        <shortName evidence="1">Asp/Glu-ADT subunit C</shortName>
        <ecNumber evidence="1">6.3.5.-</ecNumber>
    </recommendedName>
</protein>
<dbReference type="InterPro" id="IPR003837">
    <property type="entry name" value="GatC"/>
</dbReference>
<dbReference type="PANTHER" id="PTHR15004:SF0">
    <property type="entry name" value="GLUTAMYL-TRNA(GLN) AMIDOTRANSFERASE SUBUNIT C, MITOCHONDRIAL"/>
    <property type="match status" value="1"/>
</dbReference>
<reference evidence="3" key="1">
    <citation type="submission" date="2017-09" db="EMBL/GenBank/DDBJ databases">
        <title>Depth-based differentiation of microbial function through sediment-hosted aquifers and enrichment of novel symbionts in the deep terrestrial subsurface.</title>
        <authorList>
            <person name="Probst A.J."/>
            <person name="Ladd B."/>
            <person name="Jarett J.K."/>
            <person name="Geller-Mcgrath D.E."/>
            <person name="Sieber C.M.K."/>
            <person name="Emerson J.B."/>
            <person name="Anantharaman K."/>
            <person name="Thomas B.C."/>
            <person name="Malmstrom R."/>
            <person name="Stieglmeier M."/>
            <person name="Klingl A."/>
            <person name="Woyke T."/>
            <person name="Ryan C.M."/>
            <person name="Banfield J.F."/>
        </authorList>
    </citation>
    <scope>NUCLEOTIDE SEQUENCE [LARGE SCALE GENOMIC DNA]</scope>
</reference>
<keyword evidence="1" id="KW-0547">Nucleotide-binding</keyword>
<keyword evidence="1" id="KW-0067">ATP-binding</keyword>
<comment type="caution">
    <text evidence="2">The sequence shown here is derived from an EMBL/GenBank/DDBJ whole genome shotgun (WGS) entry which is preliminary data.</text>
</comment>
<dbReference type="Proteomes" id="UP000230843">
    <property type="component" value="Unassembled WGS sequence"/>
</dbReference>
<dbReference type="Gene3D" id="1.10.20.60">
    <property type="entry name" value="Glu-tRNAGln amidotransferase C subunit, N-terminal domain"/>
    <property type="match status" value="1"/>
</dbReference>
<dbReference type="GO" id="GO:0005524">
    <property type="term" value="F:ATP binding"/>
    <property type="evidence" value="ECO:0007669"/>
    <property type="project" value="UniProtKB-KW"/>
</dbReference>
<dbReference type="GO" id="GO:0006450">
    <property type="term" value="P:regulation of translational fidelity"/>
    <property type="evidence" value="ECO:0007669"/>
    <property type="project" value="InterPro"/>
</dbReference>
<dbReference type="EC" id="6.3.5.-" evidence="1"/>
<dbReference type="SUPFAM" id="SSF141000">
    <property type="entry name" value="Glu-tRNAGln amidotransferase C subunit"/>
    <property type="match status" value="1"/>
</dbReference>
<dbReference type="GO" id="GO:0050566">
    <property type="term" value="F:asparaginyl-tRNA synthase (glutamine-hydrolyzing) activity"/>
    <property type="evidence" value="ECO:0007669"/>
    <property type="project" value="RHEA"/>
</dbReference>
<dbReference type="NCBIfam" id="TIGR00135">
    <property type="entry name" value="gatC"/>
    <property type="match status" value="1"/>
</dbReference>
<dbReference type="GO" id="GO:0016740">
    <property type="term" value="F:transferase activity"/>
    <property type="evidence" value="ECO:0007669"/>
    <property type="project" value="UniProtKB-KW"/>
</dbReference>
<keyword evidence="1" id="KW-0436">Ligase</keyword>
<comment type="function">
    <text evidence="1">Allows the formation of correctly charged Asn-tRNA(Asn) or Gln-tRNA(Gln) through the transamidation of misacylated Asp-tRNA(Asn) or Glu-tRNA(Gln) in organisms which lack either or both of asparaginyl-tRNA or glutaminyl-tRNA synthetases. The reaction takes place in the presence of glutamine and ATP through an activated phospho-Asp-tRNA(Asn) or phospho-Glu-tRNA(Gln).</text>
</comment>
<evidence type="ECO:0000313" key="3">
    <source>
        <dbReference type="Proteomes" id="UP000230843"/>
    </source>
</evidence>
<comment type="catalytic activity">
    <reaction evidence="1">
        <text>L-aspartyl-tRNA(Asn) + L-glutamine + ATP + H2O = L-asparaginyl-tRNA(Asn) + L-glutamate + ADP + phosphate + 2 H(+)</text>
        <dbReference type="Rhea" id="RHEA:14513"/>
        <dbReference type="Rhea" id="RHEA-COMP:9674"/>
        <dbReference type="Rhea" id="RHEA-COMP:9677"/>
        <dbReference type="ChEBI" id="CHEBI:15377"/>
        <dbReference type="ChEBI" id="CHEBI:15378"/>
        <dbReference type="ChEBI" id="CHEBI:29985"/>
        <dbReference type="ChEBI" id="CHEBI:30616"/>
        <dbReference type="ChEBI" id="CHEBI:43474"/>
        <dbReference type="ChEBI" id="CHEBI:58359"/>
        <dbReference type="ChEBI" id="CHEBI:78515"/>
        <dbReference type="ChEBI" id="CHEBI:78516"/>
        <dbReference type="ChEBI" id="CHEBI:456216"/>
    </reaction>
</comment>
<organism evidence="2 3">
    <name type="scientific">Candidatus Magasanikbacteria bacterium CG_4_9_14_3_um_filter_32_9</name>
    <dbReference type="NCBI Taxonomy" id="1974644"/>
    <lineage>
        <taxon>Bacteria</taxon>
        <taxon>Candidatus Magasanikiibacteriota</taxon>
    </lineage>
</organism>
<accession>A0A2M7Z715</accession>
<dbReference type="InterPro" id="IPR036113">
    <property type="entry name" value="Asp/Glu-ADT_sf_sub_c"/>
</dbReference>
<keyword evidence="2" id="KW-0808">Transferase</keyword>
<dbReference type="EMBL" id="PFVJ01000043">
    <property type="protein sequence ID" value="PJA89852.1"/>
    <property type="molecule type" value="Genomic_DNA"/>
</dbReference>
<dbReference type="Pfam" id="PF02686">
    <property type="entry name" value="GatC"/>
    <property type="match status" value="1"/>
</dbReference>
<keyword evidence="1" id="KW-0648">Protein biosynthesis</keyword>
<comment type="subunit">
    <text evidence="1">Heterotrimer of A, B and C subunits.</text>
</comment>
<comment type="similarity">
    <text evidence="1">Belongs to the GatC family.</text>
</comment>